<name>A0A0E9XZV0_ANGAN</name>
<reference evidence="1" key="2">
    <citation type="journal article" date="2015" name="Fish Shellfish Immunol.">
        <title>Early steps in the European eel (Anguilla anguilla)-Vibrio vulnificus interaction in the gills: Role of the RtxA13 toxin.</title>
        <authorList>
            <person name="Callol A."/>
            <person name="Pajuelo D."/>
            <person name="Ebbesson L."/>
            <person name="Teles M."/>
            <person name="MacKenzie S."/>
            <person name="Amaro C."/>
        </authorList>
    </citation>
    <scope>NUCLEOTIDE SEQUENCE</scope>
</reference>
<dbReference type="AlphaFoldDB" id="A0A0E9XZV0"/>
<dbReference type="EMBL" id="GBXM01000626">
    <property type="protein sequence ID" value="JAI07952.1"/>
    <property type="molecule type" value="Transcribed_RNA"/>
</dbReference>
<proteinExistence type="predicted"/>
<sequence length="34" mass="3884">MESMGVITAETLKSTRRMGTSSWRGFWTQRSAMC</sequence>
<organism evidence="1">
    <name type="scientific">Anguilla anguilla</name>
    <name type="common">European freshwater eel</name>
    <name type="synonym">Muraena anguilla</name>
    <dbReference type="NCBI Taxonomy" id="7936"/>
    <lineage>
        <taxon>Eukaryota</taxon>
        <taxon>Metazoa</taxon>
        <taxon>Chordata</taxon>
        <taxon>Craniata</taxon>
        <taxon>Vertebrata</taxon>
        <taxon>Euteleostomi</taxon>
        <taxon>Actinopterygii</taxon>
        <taxon>Neopterygii</taxon>
        <taxon>Teleostei</taxon>
        <taxon>Anguilliformes</taxon>
        <taxon>Anguillidae</taxon>
        <taxon>Anguilla</taxon>
    </lineage>
</organism>
<reference evidence="1" key="1">
    <citation type="submission" date="2014-11" db="EMBL/GenBank/DDBJ databases">
        <authorList>
            <person name="Amaro Gonzalez C."/>
        </authorList>
    </citation>
    <scope>NUCLEOTIDE SEQUENCE</scope>
</reference>
<evidence type="ECO:0000313" key="1">
    <source>
        <dbReference type="EMBL" id="JAI07952.1"/>
    </source>
</evidence>
<protein>
    <submittedName>
        <fullName evidence="1">Uncharacterized protein</fullName>
    </submittedName>
</protein>
<accession>A0A0E9XZV0</accession>